<evidence type="ECO:0000259" key="1">
    <source>
        <dbReference type="Pfam" id="PF13649"/>
    </source>
</evidence>
<reference evidence="2 3" key="1">
    <citation type="submission" date="2016-03" db="EMBL/GenBank/DDBJ databases">
        <title>Complete genome sequence of Pedobacter cryoconitis PAMC 27485.</title>
        <authorList>
            <person name="Lee J."/>
            <person name="Kim O.-S."/>
        </authorList>
    </citation>
    <scope>NUCLEOTIDE SEQUENCE [LARGE SCALE GENOMIC DNA]</scope>
    <source>
        <strain evidence="2 3">PAMC 27485</strain>
    </source>
</reference>
<dbReference type="KEGG" id="pcm:AY601_0837"/>
<sequence>MKNNYDSIADYYDVLSRMIFFRSQVKAQIQQLSAIPANSTVLIAGGGTGWILEELAKVHASGLNITYVEISSRMLERSKKREIKGNKVEFVHAAMEDFKPSGVYDVLITAFFFDNFSADNIQLIFNQLHALLKPGGIWLFADFYYTEKAGKKWQLFLLKSMYLFFSKISSVEAKMLINTEHFFEEQSYSIIKTAFYYGRFIKAIIYQKPGQLISILED</sequence>
<dbReference type="Proteomes" id="UP000071561">
    <property type="component" value="Chromosome"/>
</dbReference>
<dbReference type="InterPro" id="IPR029063">
    <property type="entry name" value="SAM-dependent_MTases_sf"/>
</dbReference>
<dbReference type="Gene3D" id="3.40.50.150">
    <property type="entry name" value="Vaccinia Virus protein VP39"/>
    <property type="match status" value="1"/>
</dbReference>
<dbReference type="GO" id="GO:0008168">
    <property type="term" value="F:methyltransferase activity"/>
    <property type="evidence" value="ECO:0007669"/>
    <property type="project" value="UniProtKB-KW"/>
</dbReference>
<gene>
    <name evidence="2" type="ORF">AY601_0837</name>
</gene>
<keyword evidence="3" id="KW-1185">Reference proteome</keyword>
<keyword evidence="2" id="KW-0808">Transferase</keyword>
<protein>
    <submittedName>
        <fullName evidence="2">Methyltransferase type 12</fullName>
    </submittedName>
</protein>
<feature type="domain" description="Methyltransferase" evidence="1">
    <location>
        <begin position="41"/>
        <end position="136"/>
    </location>
</feature>
<dbReference type="PATRIC" id="fig|188932.3.peg.861"/>
<evidence type="ECO:0000313" key="2">
    <source>
        <dbReference type="EMBL" id="AMP97778.1"/>
    </source>
</evidence>
<dbReference type="CDD" id="cd02440">
    <property type="entry name" value="AdoMet_MTases"/>
    <property type="match status" value="1"/>
</dbReference>
<accession>A0A127V9U7</accession>
<dbReference type="AlphaFoldDB" id="A0A127V9U7"/>
<dbReference type="SUPFAM" id="SSF53335">
    <property type="entry name" value="S-adenosyl-L-methionine-dependent methyltransferases"/>
    <property type="match status" value="1"/>
</dbReference>
<proteinExistence type="predicted"/>
<dbReference type="EMBL" id="CP014504">
    <property type="protein sequence ID" value="AMP97778.1"/>
    <property type="molecule type" value="Genomic_DNA"/>
</dbReference>
<dbReference type="OrthoDB" id="836632at2"/>
<organism evidence="2 3">
    <name type="scientific">Pedobacter cryoconitis</name>
    <dbReference type="NCBI Taxonomy" id="188932"/>
    <lineage>
        <taxon>Bacteria</taxon>
        <taxon>Pseudomonadati</taxon>
        <taxon>Bacteroidota</taxon>
        <taxon>Sphingobacteriia</taxon>
        <taxon>Sphingobacteriales</taxon>
        <taxon>Sphingobacteriaceae</taxon>
        <taxon>Pedobacter</taxon>
    </lineage>
</organism>
<keyword evidence="2" id="KW-0489">Methyltransferase</keyword>
<evidence type="ECO:0000313" key="3">
    <source>
        <dbReference type="Proteomes" id="UP000071561"/>
    </source>
</evidence>
<dbReference type="InterPro" id="IPR041698">
    <property type="entry name" value="Methyltransf_25"/>
</dbReference>
<name>A0A127V9U7_9SPHI</name>
<dbReference type="GO" id="GO:0032259">
    <property type="term" value="P:methylation"/>
    <property type="evidence" value="ECO:0007669"/>
    <property type="project" value="UniProtKB-KW"/>
</dbReference>
<dbReference type="RefSeq" id="WP_068396854.1">
    <property type="nucleotide sequence ID" value="NZ_CP014504.1"/>
</dbReference>
<dbReference type="Pfam" id="PF13649">
    <property type="entry name" value="Methyltransf_25"/>
    <property type="match status" value="1"/>
</dbReference>